<reference evidence="1" key="1">
    <citation type="submission" date="2022-03" db="EMBL/GenBank/DDBJ databases">
        <authorList>
            <person name="Alioto T."/>
            <person name="Alioto T."/>
            <person name="Gomez Garrido J."/>
        </authorList>
    </citation>
    <scope>NUCLEOTIDE SEQUENCE</scope>
</reference>
<proteinExistence type="predicted"/>
<name>A0AAD1W4Y0_PELCU</name>
<feature type="non-terminal residue" evidence="1">
    <location>
        <position position="106"/>
    </location>
</feature>
<accession>A0AAD1W4Y0</accession>
<dbReference type="AlphaFoldDB" id="A0AAD1W4Y0"/>
<protein>
    <submittedName>
        <fullName evidence="1">Uncharacterized protein</fullName>
    </submittedName>
</protein>
<sequence length="106" mass="12309">MNYQKLHTEIVNTLNIPILSRPLRTVQINIPVKYLKALQSTLLKFGWQHKKPGVPWKRLSRTVRDGGLGFTDMREYQRATQLAKVIGCHAQAHTPQWVYLESSRLE</sequence>
<evidence type="ECO:0000313" key="2">
    <source>
        <dbReference type="Proteomes" id="UP001295444"/>
    </source>
</evidence>
<gene>
    <name evidence="1" type="ORF">PECUL_23A058148</name>
</gene>
<dbReference type="Proteomes" id="UP001295444">
    <property type="component" value="Chromosome 04"/>
</dbReference>
<dbReference type="EMBL" id="OW240915">
    <property type="protein sequence ID" value="CAH2284256.1"/>
    <property type="molecule type" value="Genomic_DNA"/>
</dbReference>
<evidence type="ECO:0000313" key="1">
    <source>
        <dbReference type="EMBL" id="CAH2284256.1"/>
    </source>
</evidence>
<keyword evidence="2" id="KW-1185">Reference proteome</keyword>
<organism evidence="1 2">
    <name type="scientific">Pelobates cultripes</name>
    <name type="common">Western spadefoot toad</name>
    <dbReference type="NCBI Taxonomy" id="61616"/>
    <lineage>
        <taxon>Eukaryota</taxon>
        <taxon>Metazoa</taxon>
        <taxon>Chordata</taxon>
        <taxon>Craniata</taxon>
        <taxon>Vertebrata</taxon>
        <taxon>Euteleostomi</taxon>
        <taxon>Amphibia</taxon>
        <taxon>Batrachia</taxon>
        <taxon>Anura</taxon>
        <taxon>Pelobatoidea</taxon>
        <taxon>Pelobatidae</taxon>
        <taxon>Pelobates</taxon>
    </lineage>
</organism>